<comment type="caution">
    <text evidence="1">The sequence shown here is derived from an EMBL/GenBank/DDBJ whole genome shotgun (WGS) entry which is preliminary data.</text>
</comment>
<name>A0A7Y6K875_9BURK</name>
<dbReference type="GeneID" id="301107198"/>
<organism evidence="1 2">
    <name type="scientific">Paraburkholderia youngii</name>
    <dbReference type="NCBI Taxonomy" id="2782701"/>
    <lineage>
        <taxon>Bacteria</taxon>
        <taxon>Pseudomonadati</taxon>
        <taxon>Pseudomonadota</taxon>
        <taxon>Betaproteobacteria</taxon>
        <taxon>Burkholderiales</taxon>
        <taxon>Burkholderiaceae</taxon>
        <taxon>Paraburkholderia</taxon>
    </lineage>
</organism>
<protein>
    <recommendedName>
        <fullName evidence="3">Lipoprotein</fullName>
    </recommendedName>
</protein>
<proteinExistence type="predicted"/>
<dbReference type="RefSeq" id="WP_176112738.1">
    <property type="nucleotide sequence ID" value="NZ_JAALDK010000004.1"/>
</dbReference>
<sequence>MRRISLLLASATLAGCATHIVPVEQAAQVPATRIVDTTYTTPHDDAQRITIIRNAGAASGSLSGLTISVDGKATAEMATGEALPLYLPKGEHLVTAKFGVSFLAPASLALTTPSRFPVVRFDMDSGGARLQPALE</sequence>
<dbReference type="AlphaFoldDB" id="A0A7Y6K875"/>
<gene>
    <name evidence="1" type="ORF">G5S42_43745</name>
</gene>
<evidence type="ECO:0000313" key="1">
    <source>
        <dbReference type="EMBL" id="NUY06235.1"/>
    </source>
</evidence>
<dbReference type="EMBL" id="JAALDK010000004">
    <property type="protein sequence ID" value="NUY06235.1"/>
    <property type="molecule type" value="Genomic_DNA"/>
</dbReference>
<dbReference type="Proteomes" id="UP000594380">
    <property type="component" value="Unassembled WGS sequence"/>
</dbReference>
<reference evidence="1 2" key="1">
    <citation type="submission" date="2020-02" db="EMBL/GenBank/DDBJ databases">
        <title>Paraburkholderia simonii sp. nov. and Paraburkholderia youngii sp. nov. Brazilian and Mexican Mimosa-associated rhizobia.</title>
        <authorList>
            <person name="Mavima L."/>
            <person name="Beukes C.W."/>
            <person name="Chan W.Y."/>
            <person name="Palmer M."/>
            <person name="De Meyer S.E."/>
            <person name="James E.K."/>
            <person name="Venter S.N."/>
            <person name="Steenkamp E.T."/>
        </authorList>
    </citation>
    <scope>NUCLEOTIDE SEQUENCE [LARGE SCALE GENOMIC DNA]</scope>
    <source>
        <strain evidence="1 2">JPY169</strain>
    </source>
</reference>
<evidence type="ECO:0000313" key="2">
    <source>
        <dbReference type="Proteomes" id="UP000594380"/>
    </source>
</evidence>
<evidence type="ECO:0008006" key="3">
    <source>
        <dbReference type="Google" id="ProtNLM"/>
    </source>
</evidence>
<dbReference type="PROSITE" id="PS51257">
    <property type="entry name" value="PROKAR_LIPOPROTEIN"/>
    <property type="match status" value="1"/>
</dbReference>
<accession>A0A7Y6K875</accession>